<organism evidence="3 4">
    <name type="scientific">Sorangium cellulosum</name>
    <name type="common">Polyangium cellulosum</name>
    <dbReference type="NCBI Taxonomy" id="56"/>
    <lineage>
        <taxon>Bacteria</taxon>
        <taxon>Pseudomonadati</taxon>
        <taxon>Myxococcota</taxon>
        <taxon>Polyangia</taxon>
        <taxon>Polyangiales</taxon>
        <taxon>Polyangiaceae</taxon>
        <taxon>Sorangium</taxon>
    </lineage>
</organism>
<comment type="caution">
    <text evidence="3">The sequence shown here is derived from an EMBL/GenBank/DDBJ whole genome shotgun (WGS) entry which is preliminary data.</text>
</comment>
<dbReference type="PANTHER" id="PTHR48100">
    <property type="entry name" value="BROAD-SPECIFICITY PHOSPHATASE YOR283W-RELATED"/>
    <property type="match status" value="1"/>
</dbReference>
<dbReference type="EMBL" id="JEME01002264">
    <property type="protein sequence ID" value="KYG04823.1"/>
    <property type="molecule type" value="Genomic_DNA"/>
</dbReference>
<dbReference type="Proteomes" id="UP000075502">
    <property type="component" value="Unassembled WGS sequence"/>
</dbReference>
<reference evidence="3 4" key="1">
    <citation type="submission" date="2014-02" db="EMBL/GenBank/DDBJ databases">
        <title>The small core and large imbalanced accessory genome model reveals a collaborative survival strategy of Sorangium cellulosum strains in nature.</title>
        <authorList>
            <person name="Han K."/>
            <person name="Peng R."/>
            <person name="Blom J."/>
            <person name="Li Y.-Z."/>
        </authorList>
    </citation>
    <scope>NUCLEOTIDE SEQUENCE [LARGE SCALE GENOMIC DNA]</scope>
    <source>
        <strain evidence="3 4">So0007-03</strain>
    </source>
</reference>
<dbReference type="InterPro" id="IPR029033">
    <property type="entry name" value="His_PPase_superfam"/>
</dbReference>
<feature type="binding site" evidence="2">
    <location>
        <begin position="10"/>
        <end position="17"/>
    </location>
    <ligand>
        <name>substrate</name>
    </ligand>
</feature>
<evidence type="ECO:0000256" key="1">
    <source>
        <dbReference type="PIRSR" id="PIRSR613078-1"/>
    </source>
</evidence>
<dbReference type="GO" id="GO:0005737">
    <property type="term" value="C:cytoplasm"/>
    <property type="evidence" value="ECO:0007669"/>
    <property type="project" value="TreeGrafter"/>
</dbReference>
<dbReference type="InterPro" id="IPR013078">
    <property type="entry name" value="His_Pase_superF_clade-1"/>
</dbReference>
<feature type="active site" description="Tele-phosphohistidine intermediate" evidence="1">
    <location>
        <position position="11"/>
    </location>
</feature>
<proteinExistence type="predicted"/>
<name>A0A150TJE1_SORCE</name>
<protein>
    <submittedName>
        <fullName evidence="3">Phosphoglycerate mutase</fullName>
    </submittedName>
</protein>
<accession>A0A150TJE1</accession>
<dbReference type="Pfam" id="PF00300">
    <property type="entry name" value="His_Phos_1"/>
    <property type="match status" value="1"/>
</dbReference>
<evidence type="ECO:0000313" key="4">
    <source>
        <dbReference type="Proteomes" id="UP000075502"/>
    </source>
</evidence>
<dbReference type="GO" id="GO:0016791">
    <property type="term" value="F:phosphatase activity"/>
    <property type="evidence" value="ECO:0007669"/>
    <property type="project" value="TreeGrafter"/>
</dbReference>
<sequence>MRPCLLFLVRHGRTAGNRAGFATPMSGWTDTPLDAQGREEAEALGRRLAGGPAFDAVYASPLSRALETARIAAGAWGPVRPHDGLREICCGDVDGAPIEEVKARHAALWEANLRQDDDDFRWPGGESYREFRARCLATIGEIAAAHPGQRALVVTHAGVIGQILGALHGVPAARWEPFRPGNASLTSLSWQGERGVLLRFDDREHVSASTRRPGG</sequence>
<dbReference type="AlphaFoldDB" id="A0A150TJE1"/>
<dbReference type="SUPFAM" id="SSF53254">
    <property type="entry name" value="Phosphoglycerate mutase-like"/>
    <property type="match status" value="1"/>
</dbReference>
<evidence type="ECO:0000313" key="3">
    <source>
        <dbReference type="EMBL" id="KYG04823.1"/>
    </source>
</evidence>
<feature type="active site" description="Proton donor/acceptor" evidence="1">
    <location>
        <position position="87"/>
    </location>
</feature>
<dbReference type="CDD" id="cd07067">
    <property type="entry name" value="HP_PGM_like"/>
    <property type="match status" value="1"/>
</dbReference>
<feature type="binding site" evidence="2">
    <location>
        <position position="64"/>
    </location>
    <ligand>
        <name>substrate</name>
    </ligand>
</feature>
<dbReference type="Gene3D" id="3.40.50.1240">
    <property type="entry name" value="Phosphoglycerate mutase-like"/>
    <property type="match status" value="1"/>
</dbReference>
<gene>
    <name evidence="3" type="ORF">BE21_44590</name>
</gene>
<dbReference type="PANTHER" id="PTHR48100:SF1">
    <property type="entry name" value="HISTIDINE PHOSPHATASE FAMILY PROTEIN-RELATED"/>
    <property type="match status" value="1"/>
</dbReference>
<dbReference type="InterPro" id="IPR050275">
    <property type="entry name" value="PGM_Phosphatase"/>
</dbReference>
<dbReference type="SMART" id="SM00855">
    <property type="entry name" value="PGAM"/>
    <property type="match status" value="1"/>
</dbReference>
<evidence type="ECO:0000256" key="2">
    <source>
        <dbReference type="PIRSR" id="PIRSR613078-2"/>
    </source>
</evidence>